<evidence type="ECO:0000313" key="1">
    <source>
        <dbReference type="EMBL" id="KMQ80779.1"/>
    </source>
</evidence>
<dbReference type="Proteomes" id="UP000242951">
    <property type="component" value="Unassembled WGS sequence"/>
</dbReference>
<gene>
    <name evidence="1" type="ORF">BPMI_02602</name>
</gene>
<accession>A0ABR5HN92</accession>
<organism evidence="1 2">
    <name type="scientific">Candidatus Burkholderia pumila</name>
    <dbReference type="NCBI Taxonomy" id="1090375"/>
    <lineage>
        <taxon>Bacteria</taxon>
        <taxon>Pseudomonadati</taxon>
        <taxon>Pseudomonadota</taxon>
        <taxon>Betaproteobacteria</taxon>
        <taxon>Burkholderiales</taxon>
        <taxon>Burkholderiaceae</taxon>
        <taxon>Burkholderia</taxon>
    </lineage>
</organism>
<keyword evidence="2" id="KW-1185">Reference proteome</keyword>
<name>A0ABR5HN92_9BURK</name>
<sequence length="52" mass="5924">MQREYWVFCLTAWSFSSKDQAVRLSVVDGIDENTIELLLLAQAKHEIAVKIG</sequence>
<proteinExistence type="predicted"/>
<evidence type="ECO:0000313" key="2">
    <source>
        <dbReference type="Proteomes" id="UP000242951"/>
    </source>
</evidence>
<comment type="caution">
    <text evidence="1">The sequence shown here is derived from an EMBL/GenBank/DDBJ whole genome shotgun (WGS) entry which is preliminary data.</text>
</comment>
<protein>
    <submittedName>
        <fullName evidence="1">Uncharacterized protein</fullName>
    </submittedName>
</protein>
<dbReference type="EMBL" id="LELG01000041">
    <property type="protein sequence ID" value="KMQ80779.1"/>
    <property type="molecule type" value="Genomic_DNA"/>
</dbReference>
<reference evidence="1 2" key="1">
    <citation type="submission" date="2015-06" db="EMBL/GenBank/DDBJ databases">
        <title>Comparative genomics of Burkholderia leaf nodule symbionts.</title>
        <authorList>
            <person name="Carlier A."/>
            <person name="Eberl L."/>
            <person name="Pinto-Carbo M."/>
        </authorList>
    </citation>
    <scope>NUCLEOTIDE SEQUENCE [LARGE SCALE GENOMIC DNA]</scope>
    <source>
        <strain evidence="1 2">UZHbot3</strain>
    </source>
</reference>